<sequence length="198" mass="22082">MFIQILQGTCTKPDELHALADRWRRELSAGATGWLGGTYGFTDDDQFVGVVRFDSQESAMANSRRPEQTAWAEEFAACMDGPIEYHDCTDVTLMMDGGSDDAGFVQVIRGRLEDPSAIKAMFADTSELHRMRPEIIGATLAIEDDGTFTETVAFTDEAQARKGEQLPPPDEVRTLLEPMMAHATFYDLHHPWFESASR</sequence>
<protein>
    <recommendedName>
        <fullName evidence="3">Antibiotic biosynthesis monooxygenase</fullName>
    </recommendedName>
</protein>
<keyword evidence="2" id="KW-1185">Reference proteome</keyword>
<organism evidence="1 2">
    <name type="scientific">Microlunatus soli</name>
    <dbReference type="NCBI Taxonomy" id="630515"/>
    <lineage>
        <taxon>Bacteria</taxon>
        <taxon>Bacillati</taxon>
        <taxon>Actinomycetota</taxon>
        <taxon>Actinomycetes</taxon>
        <taxon>Propionibacteriales</taxon>
        <taxon>Propionibacteriaceae</taxon>
        <taxon>Microlunatus</taxon>
    </lineage>
</organism>
<accession>A0A1H1QEN9</accession>
<evidence type="ECO:0000313" key="1">
    <source>
        <dbReference type="EMBL" id="SDS21369.1"/>
    </source>
</evidence>
<dbReference type="EMBL" id="LT629772">
    <property type="protein sequence ID" value="SDS21369.1"/>
    <property type="molecule type" value="Genomic_DNA"/>
</dbReference>
<evidence type="ECO:0000313" key="2">
    <source>
        <dbReference type="Proteomes" id="UP000199103"/>
    </source>
</evidence>
<dbReference type="RefSeq" id="WP_091521467.1">
    <property type="nucleotide sequence ID" value="NZ_LT629772.1"/>
</dbReference>
<evidence type="ECO:0008006" key="3">
    <source>
        <dbReference type="Google" id="ProtNLM"/>
    </source>
</evidence>
<name>A0A1H1QEN9_9ACTN</name>
<dbReference type="Proteomes" id="UP000199103">
    <property type="component" value="Chromosome I"/>
</dbReference>
<dbReference type="OrthoDB" id="3464514at2"/>
<proteinExistence type="predicted"/>
<dbReference type="AlphaFoldDB" id="A0A1H1QEN9"/>
<gene>
    <name evidence="1" type="ORF">SAMN04489812_1227</name>
</gene>
<reference evidence="1 2" key="1">
    <citation type="submission" date="2016-10" db="EMBL/GenBank/DDBJ databases">
        <authorList>
            <person name="de Groot N.N."/>
        </authorList>
    </citation>
    <scope>NUCLEOTIDE SEQUENCE [LARGE SCALE GENOMIC DNA]</scope>
    <source>
        <strain evidence="1 2">DSM 21800</strain>
    </source>
</reference>